<dbReference type="Gene3D" id="3.30.1120.90">
    <property type="entry name" value="Nucleosome assembly protein"/>
    <property type="match status" value="1"/>
</dbReference>
<keyword evidence="5" id="KW-1185">Reference proteome</keyword>
<organism evidence="4 5">
    <name type="scientific">Gracilariopsis chorda</name>
    <dbReference type="NCBI Taxonomy" id="448386"/>
    <lineage>
        <taxon>Eukaryota</taxon>
        <taxon>Rhodophyta</taxon>
        <taxon>Florideophyceae</taxon>
        <taxon>Rhodymeniophycidae</taxon>
        <taxon>Gracilariales</taxon>
        <taxon>Gracilariaceae</taxon>
        <taxon>Gracilariopsis</taxon>
    </lineage>
</organism>
<dbReference type="AlphaFoldDB" id="A0A2V3J526"/>
<evidence type="ECO:0000313" key="5">
    <source>
        <dbReference type="Proteomes" id="UP000247409"/>
    </source>
</evidence>
<feature type="region of interest" description="Disordered" evidence="3">
    <location>
        <begin position="1"/>
        <end position="21"/>
    </location>
</feature>
<comment type="similarity">
    <text evidence="1 2">Belongs to the nucleosome assembly protein (NAP) family.</text>
</comment>
<dbReference type="STRING" id="448386.A0A2V3J526"/>
<evidence type="ECO:0000256" key="2">
    <source>
        <dbReference type="RuleBase" id="RU003876"/>
    </source>
</evidence>
<protein>
    <submittedName>
        <fullName evidence="4">Nucleosome assembly protein 1-like 4</fullName>
    </submittedName>
</protein>
<sequence length="310" mass="35875">MSSHTEPHEESQAPERSEALSDRQLSLLAPDLFDEPEKKASLLALRDLHRNYDSVYQQYIQAKIRLEETYVNDVKPIMDQRKQYLDRADIYNFWSCVFDNCDTLRDNITMKDAAALRYLTDVSCETKTINTVAESPLNNPDWPVGSFVLRFRFRHNPYFEDQVLTKAYVMCDHDFEHPSETIGCSIVWKPGKDLTVKTLRKKTQNGKILVRKQSTDSFFNFFKPPKLPDEDDEEVDPTLVEEIEEVLDADFEIAECLRDDVIPRALLYFLDVANQSECYSNHDSSEEQDVEDRSDNDGDDADVDDDADAM</sequence>
<evidence type="ECO:0000256" key="1">
    <source>
        <dbReference type="ARBA" id="ARBA00009947"/>
    </source>
</evidence>
<dbReference type="InterPro" id="IPR037231">
    <property type="entry name" value="NAP-like_sf"/>
</dbReference>
<dbReference type="InterPro" id="IPR002164">
    <property type="entry name" value="NAP_family"/>
</dbReference>
<dbReference type="EMBL" id="NBIV01000007">
    <property type="protein sequence ID" value="PXF49222.1"/>
    <property type="molecule type" value="Genomic_DNA"/>
</dbReference>
<accession>A0A2V3J526</accession>
<dbReference type="SUPFAM" id="SSF143113">
    <property type="entry name" value="NAP-like"/>
    <property type="match status" value="1"/>
</dbReference>
<dbReference type="Pfam" id="PF00956">
    <property type="entry name" value="NAP"/>
    <property type="match status" value="1"/>
</dbReference>
<dbReference type="OrthoDB" id="27325at2759"/>
<dbReference type="Proteomes" id="UP000247409">
    <property type="component" value="Unassembled WGS sequence"/>
</dbReference>
<dbReference type="GO" id="GO:0006334">
    <property type="term" value="P:nucleosome assembly"/>
    <property type="evidence" value="ECO:0007669"/>
    <property type="project" value="InterPro"/>
</dbReference>
<name>A0A2V3J526_9FLOR</name>
<proteinExistence type="inferred from homology"/>
<dbReference type="PANTHER" id="PTHR11875">
    <property type="entry name" value="TESTIS-SPECIFIC Y-ENCODED PROTEIN"/>
    <property type="match status" value="1"/>
</dbReference>
<evidence type="ECO:0000313" key="4">
    <source>
        <dbReference type="EMBL" id="PXF49222.1"/>
    </source>
</evidence>
<feature type="region of interest" description="Disordered" evidence="3">
    <location>
        <begin position="279"/>
        <end position="310"/>
    </location>
</feature>
<gene>
    <name evidence="4" type="ORF">BWQ96_01011</name>
</gene>
<dbReference type="GO" id="GO:0005634">
    <property type="term" value="C:nucleus"/>
    <property type="evidence" value="ECO:0007669"/>
    <property type="project" value="InterPro"/>
</dbReference>
<feature type="compositionally biased region" description="Acidic residues" evidence="3">
    <location>
        <begin position="297"/>
        <end position="310"/>
    </location>
</feature>
<reference evidence="4 5" key="1">
    <citation type="journal article" date="2018" name="Mol. Biol. Evol.">
        <title>Analysis of the draft genome of the red seaweed Gracilariopsis chorda provides insights into genome size evolution in Rhodophyta.</title>
        <authorList>
            <person name="Lee J."/>
            <person name="Yang E.C."/>
            <person name="Graf L."/>
            <person name="Yang J.H."/>
            <person name="Qiu H."/>
            <person name="Zel Zion U."/>
            <person name="Chan C.X."/>
            <person name="Stephens T.G."/>
            <person name="Weber A.P.M."/>
            <person name="Boo G.H."/>
            <person name="Boo S.M."/>
            <person name="Kim K.M."/>
            <person name="Shin Y."/>
            <person name="Jung M."/>
            <person name="Lee S.J."/>
            <person name="Yim H.S."/>
            <person name="Lee J.H."/>
            <person name="Bhattacharya D."/>
            <person name="Yoon H.S."/>
        </authorList>
    </citation>
    <scope>NUCLEOTIDE SEQUENCE [LARGE SCALE GENOMIC DNA]</scope>
    <source>
        <strain evidence="4 5">SKKU-2015</strain>
        <tissue evidence="4">Whole body</tissue>
    </source>
</reference>
<comment type="caution">
    <text evidence="4">The sequence shown here is derived from an EMBL/GenBank/DDBJ whole genome shotgun (WGS) entry which is preliminary data.</text>
</comment>
<evidence type="ECO:0000256" key="3">
    <source>
        <dbReference type="SAM" id="MobiDB-lite"/>
    </source>
</evidence>